<keyword evidence="1" id="KW-0677">Repeat</keyword>
<feature type="region of interest" description="Disordered" evidence="6">
    <location>
        <begin position="37"/>
        <end position="94"/>
    </location>
</feature>
<feature type="domain" description="RNA-polymerase II-associated protein 3-like C-terminal" evidence="7">
    <location>
        <begin position="403"/>
        <end position="491"/>
    </location>
</feature>
<dbReference type="EnsemblMetazoa" id="XM_038198558.1">
    <property type="protein sequence ID" value="XP_038054486.1"/>
    <property type="gene ID" value="LOC119726732"/>
</dbReference>
<dbReference type="OrthoDB" id="629492at2759"/>
<evidence type="ECO:0000256" key="2">
    <source>
        <dbReference type="ARBA" id="ARBA00022803"/>
    </source>
</evidence>
<name>A0A913ZTT6_PATMI</name>
<dbReference type="SMART" id="SM00028">
    <property type="entry name" value="TPR"/>
    <property type="match status" value="3"/>
</dbReference>
<keyword evidence="2 5" id="KW-0802">TPR repeat</keyword>
<dbReference type="InterPro" id="IPR051966">
    <property type="entry name" value="RPAP3"/>
</dbReference>
<evidence type="ECO:0000256" key="1">
    <source>
        <dbReference type="ARBA" id="ARBA00022737"/>
    </source>
</evidence>
<dbReference type="GeneID" id="119726732"/>
<protein>
    <recommendedName>
        <fullName evidence="4">RNA polymerase II-associated protein 3</fullName>
    </recommendedName>
</protein>
<feature type="compositionally biased region" description="Basic and acidic residues" evidence="6">
    <location>
        <begin position="37"/>
        <end position="47"/>
    </location>
</feature>
<evidence type="ECO:0000259" key="7">
    <source>
        <dbReference type="Pfam" id="PF13877"/>
    </source>
</evidence>
<evidence type="ECO:0000256" key="5">
    <source>
        <dbReference type="PROSITE-ProRule" id="PRU00339"/>
    </source>
</evidence>
<dbReference type="Pfam" id="PF13877">
    <property type="entry name" value="RPAP3_C"/>
    <property type="match status" value="1"/>
</dbReference>
<feature type="repeat" description="TPR" evidence="5">
    <location>
        <begin position="222"/>
        <end position="255"/>
    </location>
</feature>
<feature type="region of interest" description="Disordered" evidence="6">
    <location>
        <begin position="311"/>
        <end position="404"/>
    </location>
</feature>
<sequence>MADKFLQMQQQLRHDNEDLQSYLRDLKNWEADIKQKDEALRQTKDTQDAVLPPIRNQGKRKPKQARKKKPKPATKPSQSEAGDQNRAGTRHSRIRAYDYRSWDKFDVDKACAEVDSDEEDEVPATQGENGEEMETDTDSEEERELERQRRIQEANMEKDKGNALFKQGKYEPAVVCYTAGMEADPTNAILPANRAMANLKLERFEDAERDCDKSISLDCTYIKAYARRAAARFGLGKLEDAKKDYQQVLNLEPSNKQASSEIKRIDRIVKDKEETERQKLDGVYNIIQAVQKPVHLRSNKPLKRMVIEEIGTGSGGEDDDATQTTHPHKPQHTTPSGRSEVSSPAEQRITGDCHEEDGTKSSETPTPVPSEVRVPDATQTELPPTVSQVPSKPTPPVDIPGIPSSSYQLQSDWKQLQKFSEQLFQYFKNIPPQSYKQLLQDSLDAALLMRILNLLKEQYVIHSEPVYETLAGLSQVKRFEMNVMFMSSKDKQVVQELFSYMERSGNVGEQELTQLRKKYQL</sequence>
<feature type="compositionally biased region" description="Polar residues" evidence="6">
    <location>
        <begin position="377"/>
        <end position="391"/>
    </location>
</feature>
<evidence type="ECO:0000256" key="4">
    <source>
        <dbReference type="ARBA" id="ARBA00040133"/>
    </source>
</evidence>
<organism evidence="8 9">
    <name type="scientific">Patiria miniata</name>
    <name type="common">Bat star</name>
    <name type="synonym">Asterina miniata</name>
    <dbReference type="NCBI Taxonomy" id="46514"/>
    <lineage>
        <taxon>Eukaryota</taxon>
        <taxon>Metazoa</taxon>
        <taxon>Echinodermata</taxon>
        <taxon>Eleutherozoa</taxon>
        <taxon>Asterozoa</taxon>
        <taxon>Asteroidea</taxon>
        <taxon>Valvatacea</taxon>
        <taxon>Valvatida</taxon>
        <taxon>Asterinidae</taxon>
        <taxon>Patiria</taxon>
    </lineage>
</organism>
<dbReference type="InterPro" id="IPR011990">
    <property type="entry name" value="TPR-like_helical_dom_sf"/>
</dbReference>
<comment type="similarity">
    <text evidence="3">Belongs to the RPAP3 family.</text>
</comment>
<dbReference type="AlphaFoldDB" id="A0A913ZTT6"/>
<feature type="compositionally biased region" description="Acidic residues" evidence="6">
    <location>
        <begin position="129"/>
        <end position="143"/>
    </location>
</feature>
<dbReference type="PANTHER" id="PTHR46423:SF1">
    <property type="entry name" value="RNA POLYMERASE II-ASSOCIATED PROTEIN 3"/>
    <property type="match status" value="1"/>
</dbReference>
<dbReference type="GO" id="GO:0101031">
    <property type="term" value="C:protein folding chaperone complex"/>
    <property type="evidence" value="ECO:0007669"/>
    <property type="project" value="TreeGrafter"/>
</dbReference>
<evidence type="ECO:0000256" key="6">
    <source>
        <dbReference type="SAM" id="MobiDB-lite"/>
    </source>
</evidence>
<dbReference type="Gene3D" id="1.25.40.10">
    <property type="entry name" value="Tetratricopeptide repeat domain"/>
    <property type="match status" value="1"/>
</dbReference>
<dbReference type="OMA" id="NFTPDRP"/>
<dbReference type="RefSeq" id="XP_038054486.1">
    <property type="nucleotide sequence ID" value="XM_038198558.1"/>
</dbReference>
<dbReference type="InterPro" id="IPR025986">
    <property type="entry name" value="RPAP3-like_C"/>
</dbReference>
<dbReference type="Proteomes" id="UP000887568">
    <property type="component" value="Unplaced"/>
</dbReference>
<evidence type="ECO:0000313" key="9">
    <source>
        <dbReference type="Proteomes" id="UP000887568"/>
    </source>
</evidence>
<dbReference type="Pfam" id="PF13181">
    <property type="entry name" value="TPR_8"/>
    <property type="match status" value="2"/>
</dbReference>
<dbReference type="CTD" id="79657"/>
<feature type="repeat" description="TPR" evidence="5">
    <location>
        <begin position="154"/>
        <end position="187"/>
    </location>
</feature>
<reference evidence="8" key="1">
    <citation type="submission" date="2022-11" db="UniProtKB">
        <authorList>
            <consortium name="EnsemblMetazoa"/>
        </authorList>
    </citation>
    <scope>IDENTIFICATION</scope>
</reference>
<accession>A0A913ZTT6</accession>
<feature type="compositionally biased region" description="Basic and acidic residues" evidence="6">
    <location>
        <begin position="349"/>
        <end position="360"/>
    </location>
</feature>
<keyword evidence="9" id="KW-1185">Reference proteome</keyword>
<evidence type="ECO:0000256" key="3">
    <source>
        <dbReference type="ARBA" id="ARBA00038275"/>
    </source>
</evidence>
<dbReference type="PROSITE" id="PS50005">
    <property type="entry name" value="TPR"/>
    <property type="match status" value="2"/>
</dbReference>
<feature type="compositionally biased region" description="Basic and acidic residues" evidence="6">
    <location>
        <begin position="144"/>
        <end position="155"/>
    </location>
</feature>
<dbReference type="PANTHER" id="PTHR46423">
    <property type="entry name" value="RNA POLYMERASE II-ASSOCIATED PROTEIN 3"/>
    <property type="match status" value="1"/>
</dbReference>
<proteinExistence type="inferred from homology"/>
<feature type="region of interest" description="Disordered" evidence="6">
    <location>
        <begin position="112"/>
        <end position="155"/>
    </location>
</feature>
<dbReference type="InterPro" id="IPR019734">
    <property type="entry name" value="TPR_rpt"/>
</dbReference>
<feature type="compositionally biased region" description="Basic residues" evidence="6">
    <location>
        <begin position="57"/>
        <end position="72"/>
    </location>
</feature>
<dbReference type="SUPFAM" id="SSF48452">
    <property type="entry name" value="TPR-like"/>
    <property type="match status" value="1"/>
</dbReference>
<feature type="compositionally biased region" description="Polar residues" evidence="6">
    <location>
        <begin position="336"/>
        <end position="345"/>
    </location>
</feature>
<evidence type="ECO:0000313" key="8">
    <source>
        <dbReference type="EnsemblMetazoa" id="XP_038054486.1"/>
    </source>
</evidence>